<dbReference type="PROSITE" id="PS00622">
    <property type="entry name" value="HTH_LUXR_1"/>
    <property type="match status" value="1"/>
</dbReference>
<proteinExistence type="predicted"/>
<dbReference type="InterPro" id="IPR016032">
    <property type="entry name" value="Sig_transdc_resp-reg_C-effctor"/>
</dbReference>
<keyword evidence="2" id="KW-0238">DNA-binding</keyword>
<dbReference type="GO" id="GO:0003677">
    <property type="term" value="F:DNA binding"/>
    <property type="evidence" value="ECO:0007669"/>
    <property type="project" value="UniProtKB-KW"/>
</dbReference>
<keyword evidence="3" id="KW-0804">Transcription</keyword>
<name>A0A853FYH5_9BURK</name>
<dbReference type="SMART" id="SM00421">
    <property type="entry name" value="HTH_LUXR"/>
    <property type="match status" value="1"/>
</dbReference>
<dbReference type="Pfam" id="PF00196">
    <property type="entry name" value="GerE"/>
    <property type="match status" value="1"/>
</dbReference>
<feature type="region of interest" description="Disordered" evidence="4">
    <location>
        <begin position="74"/>
        <end position="142"/>
    </location>
</feature>
<comment type="caution">
    <text evidence="6">The sequence shown here is derived from an EMBL/GenBank/DDBJ whole genome shotgun (WGS) entry which is preliminary data.</text>
</comment>
<dbReference type="PROSITE" id="PS50043">
    <property type="entry name" value="HTH_LUXR_2"/>
    <property type="match status" value="1"/>
</dbReference>
<evidence type="ECO:0000256" key="1">
    <source>
        <dbReference type="ARBA" id="ARBA00023015"/>
    </source>
</evidence>
<evidence type="ECO:0000313" key="6">
    <source>
        <dbReference type="EMBL" id="NYT51164.1"/>
    </source>
</evidence>
<dbReference type="PANTHER" id="PTHR44688">
    <property type="entry name" value="DNA-BINDING TRANSCRIPTIONAL ACTIVATOR DEVR_DOSR"/>
    <property type="match status" value="1"/>
</dbReference>
<evidence type="ECO:0000256" key="4">
    <source>
        <dbReference type="SAM" id="MobiDB-lite"/>
    </source>
</evidence>
<feature type="domain" description="HTH luxR-type" evidence="5">
    <location>
        <begin position="1"/>
        <end position="62"/>
    </location>
</feature>
<gene>
    <name evidence="6" type="ORF">H0A72_17760</name>
</gene>
<evidence type="ECO:0000256" key="3">
    <source>
        <dbReference type="ARBA" id="ARBA00023163"/>
    </source>
</evidence>
<sequence length="142" mass="15428">MKPLTKRELSCLQWAAQGKTSWEVGMILGLTERTVNFHIHNACKKLGVHGRQAAITVALQAGLLCLPNAPPPRLSGIRRLPVQENHREPPSPGPPPMPGRSATPCPSAAGLPSKTYPRSRMFRRMPAAARVPRRQGCGKETA</sequence>
<reference evidence="6 7" key="1">
    <citation type="submission" date="2020-07" db="EMBL/GenBank/DDBJ databases">
        <title>Taxonomic revisions and descriptions of new bacterial species based on genomic comparisons in the high-G+C-content subgroup of the family Alcaligenaceae.</title>
        <authorList>
            <person name="Szabo A."/>
            <person name="Felfoldi T."/>
        </authorList>
    </citation>
    <scope>NUCLEOTIDE SEQUENCE [LARGE SCALE GENOMIC DNA]</scope>
    <source>
        <strain evidence="6 7">LMG 24012</strain>
    </source>
</reference>
<keyword evidence="1" id="KW-0805">Transcription regulation</keyword>
<dbReference type="InterPro" id="IPR036388">
    <property type="entry name" value="WH-like_DNA-bd_sf"/>
</dbReference>
<accession>A0A853FYH5</accession>
<dbReference type="EMBL" id="JACCEM010000010">
    <property type="protein sequence ID" value="NYT51164.1"/>
    <property type="molecule type" value="Genomic_DNA"/>
</dbReference>
<dbReference type="Proteomes" id="UP000559809">
    <property type="component" value="Unassembled WGS sequence"/>
</dbReference>
<keyword evidence="7" id="KW-1185">Reference proteome</keyword>
<dbReference type="PRINTS" id="PR00038">
    <property type="entry name" value="HTHLUXR"/>
</dbReference>
<evidence type="ECO:0000259" key="5">
    <source>
        <dbReference type="PROSITE" id="PS50043"/>
    </source>
</evidence>
<protein>
    <submittedName>
        <fullName evidence="6">LuxR family transcriptional regulator</fullName>
    </submittedName>
</protein>
<dbReference type="Gene3D" id="1.10.10.10">
    <property type="entry name" value="Winged helix-like DNA-binding domain superfamily/Winged helix DNA-binding domain"/>
    <property type="match status" value="1"/>
</dbReference>
<dbReference type="InterPro" id="IPR000792">
    <property type="entry name" value="Tscrpt_reg_LuxR_C"/>
</dbReference>
<dbReference type="CDD" id="cd06170">
    <property type="entry name" value="LuxR_C_like"/>
    <property type="match status" value="1"/>
</dbReference>
<dbReference type="GO" id="GO:0006355">
    <property type="term" value="P:regulation of DNA-templated transcription"/>
    <property type="evidence" value="ECO:0007669"/>
    <property type="project" value="InterPro"/>
</dbReference>
<dbReference type="SUPFAM" id="SSF46894">
    <property type="entry name" value="C-terminal effector domain of the bipartite response regulators"/>
    <property type="match status" value="1"/>
</dbReference>
<dbReference type="PANTHER" id="PTHR44688:SF16">
    <property type="entry name" value="DNA-BINDING TRANSCRIPTIONAL ACTIVATOR DEVR_DOSR"/>
    <property type="match status" value="1"/>
</dbReference>
<dbReference type="AlphaFoldDB" id="A0A853FYH5"/>
<organism evidence="6 7">
    <name type="scientific">Parapusillimonas granuli</name>
    <dbReference type="NCBI Taxonomy" id="380911"/>
    <lineage>
        <taxon>Bacteria</taxon>
        <taxon>Pseudomonadati</taxon>
        <taxon>Pseudomonadota</taxon>
        <taxon>Betaproteobacteria</taxon>
        <taxon>Burkholderiales</taxon>
        <taxon>Alcaligenaceae</taxon>
        <taxon>Parapusillimonas</taxon>
    </lineage>
</organism>
<evidence type="ECO:0000256" key="2">
    <source>
        <dbReference type="ARBA" id="ARBA00023125"/>
    </source>
</evidence>
<evidence type="ECO:0000313" key="7">
    <source>
        <dbReference type="Proteomes" id="UP000559809"/>
    </source>
</evidence>